<dbReference type="AlphaFoldDB" id="A0A7Y9T4V5"/>
<gene>
    <name evidence="1" type="ORF">HDF12_004306</name>
</gene>
<reference evidence="1 2" key="1">
    <citation type="submission" date="2020-07" db="EMBL/GenBank/DDBJ databases">
        <title>Genomic Encyclopedia of Type Strains, Phase IV (KMG-V): Genome sequencing to study the core and pangenomes of soil and plant-associated prokaryotes.</title>
        <authorList>
            <person name="Whitman W."/>
        </authorList>
    </citation>
    <scope>NUCLEOTIDE SEQUENCE [LARGE SCALE GENOMIC DNA]</scope>
    <source>
        <strain evidence="1 2">M8UP30</strain>
    </source>
</reference>
<comment type="caution">
    <text evidence="1">The sequence shown here is derived from an EMBL/GenBank/DDBJ whole genome shotgun (WGS) entry which is preliminary data.</text>
</comment>
<organism evidence="1 2">
    <name type="scientific">Tunturiibacter lichenicola</name>
    <dbReference type="NCBI Taxonomy" id="2051959"/>
    <lineage>
        <taxon>Bacteria</taxon>
        <taxon>Pseudomonadati</taxon>
        <taxon>Acidobacteriota</taxon>
        <taxon>Terriglobia</taxon>
        <taxon>Terriglobales</taxon>
        <taxon>Acidobacteriaceae</taxon>
        <taxon>Tunturiibacter</taxon>
    </lineage>
</organism>
<evidence type="ECO:0000313" key="1">
    <source>
        <dbReference type="EMBL" id="NYF53907.1"/>
    </source>
</evidence>
<evidence type="ECO:0000313" key="2">
    <source>
        <dbReference type="Proteomes" id="UP000534186"/>
    </source>
</evidence>
<protein>
    <submittedName>
        <fullName evidence="1">Uncharacterized protein</fullName>
    </submittedName>
</protein>
<dbReference type="EMBL" id="JACCCV010000002">
    <property type="protein sequence ID" value="NYF53907.1"/>
    <property type="molecule type" value="Genomic_DNA"/>
</dbReference>
<name>A0A7Y9T4V5_9BACT</name>
<accession>A0A7Y9T4V5</accession>
<proteinExistence type="predicted"/>
<sequence>MSVAEIQKLAIRLYKASGENQMVEAASLASDIYGESLYRAEHAKPERTQK</sequence>
<dbReference type="Proteomes" id="UP000534186">
    <property type="component" value="Unassembled WGS sequence"/>
</dbReference>